<comment type="caution">
    <text evidence="3">The sequence shown here is derived from an EMBL/GenBank/DDBJ whole genome shotgun (WGS) entry which is preliminary data.</text>
</comment>
<evidence type="ECO:0000256" key="1">
    <source>
        <dbReference type="SAM" id="MobiDB-lite"/>
    </source>
</evidence>
<accession>A0A314V1P7</accession>
<dbReference type="Proteomes" id="UP000250321">
    <property type="component" value="Unassembled WGS sequence"/>
</dbReference>
<dbReference type="OrthoDB" id="10591707at2759"/>
<evidence type="ECO:0000259" key="2">
    <source>
        <dbReference type="PROSITE" id="PS50058"/>
    </source>
</evidence>
<name>A0A314V1P7_PRUYE</name>
<dbReference type="GO" id="GO:0007186">
    <property type="term" value="P:G protein-coupled receptor signaling pathway"/>
    <property type="evidence" value="ECO:0007669"/>
    <property type="project" value="InterPro"/>
</dbReference>
<reference evidence="3 4" key="1">
    <citation type="submission" date="2018-02" db="EMBL/GenBank/DDBJ databases">
        <title>Draft genome of wild Prunus yedoensis var. nudiflora.</title>
        <authorList>
            <person name="Baek S."/>
            <person name="Kim J.-H."/>
            <person name="Choi K."/>
            <person name="Kim G.-B."/>
            <person name="Cho A."/>
            <person name="Jang H."/>
            <person name="Shin C.-H."/>
            <person name="Yu H.-J."/>
            <person name="Mun J.-H."/>
        </authorList>
    </citation>
    <scope>NUCLEOTIDE SEQUENCE [LARGE SCALE GENOMIC DNA]</scope>
    <source>
        <strain evidence="4">cv. Jeju island</strain>
        <tissue evidence="3">Leaf</tissue>
    </source>
</reference>
<evidence type="ECO:0000313" key="4">
    <source>
        <dbReference type="Proteomes" id="UP000250321"/>
    </source>
</evidence>
<dbReference type="PROSITE" id="PS50058">
    <property type="entry name" value="G_PROTEIN_GAMMA"/>
    <property type="match status" value="1"/>
</dbReference>
<organism evidence="3 4">
    <name type="scientific">Prunus yedoensis var. nudiflora</name>
    <dbReference type="NCBI Taxonomy" id="2094558"/>
    <lineage>
        <taxon>Eukaryota</taxon>
        <taxon>Viridiplantae</taxon>
        <taxon>Streptophyta</taxon>
        <taxon>Embryophyta</taxon>
        <taxon>Tracheophyta</taxon>
        <taxon>Spermatophyta</taxon>
        <taxon>Magnoliopsida</taxon>
        <taxon>eudicotyledons</taxon>
        <taxon>Gunneridae</taxon>
        <taxon>Pentapetalae</taxon>
        <taxon>rosids</taxon>
        <taxon>fabids</taxon>
        <taxon>Rosales</taxon>
        <taxon>Rosaceae</taxon>
        <taxon>Amygdaloideae</taxon>
        <taxon>Amygdaleae</taxon>
        <taxon>Prunus</taxon>
    </lineage>
</organism>
<gene>
    <name evidence="3" type="ORF">Pyn_32529</name>
</gene>
<dbReference type="AlphaFoldDB" id="A0A314V1P7"/>
<feature type="compositionally biased region" description="Basic and acidic residues" evidence="1">
    <location>
        <begin position="100"/>
        <end position="111"/>
    </location>
</feature>
<evidence type="ECO:0000313" key="3">
    <source>
        <dbReference type="EMBL" id="PQM42724.1"/>
    </source>
</evidence>
<dbReference type="InterPro" id="IPR015898">
    <property type="entry name" value="G-protein_gamma-like_dom"/>
</dbReference>
<feature type="region of interest" description="Disordered" evidence="1">
    <location>
        <begin position="100"/>
        <end position="119"/>
    </location>
</feature>
<keyword evidence="4" id="KW-1185">Reference proteome</keyword>
<feature type="domain" description="G protein gamma" evidence="2">
    <location>
        <begin position="43"/>
        <end position="108"/>
    </location>
</feature>
<dbReference type="EMBL" id="PJQY01002779">
    <property type="protein sequence ID" value="PQM42724.1"/>
    <property type="molecule type" value="Genomic_DNA"/>
</dbReference>
<proteinExistence type="predicted"/>
<protein>
    <recommendedName>
        <fullName evidence="2">G protein gamma domain-containing protein</fullName>
    </recommendedName>
</protein>
<sequence length="119" mass="13654">MSFYSQNNFDLNTALEEQILLALRSDSGVVNDSLVASMQYAASVTNLGQWLLARSQEVEALRSQVIILRRRLNDADKKLRRLEKSNKKLEELVSALQVHEENTYEEHKDSPTDAQILRH</sequence>